<name>A0AB74A408_PSESX</name>
<evidence type="ECO:0000313" key="2">
    <source>
        <dbReference type="Proteomes" id="UP000267978"/>
    </source>
</evidence>
<accession>A0AB74A408</accession>
<reference evidence="1 2" key="1">
    <citation type="submission" date="2018-08" db="EMBL/GenBank/DDBJ databases">
        <title>Recombination of ecologically and evolutionarily significant loci maintains genetic cohesion in the Pseudomonas syringae species complex.</title>
        <authorList>
            <person name="Dillon M."/>
            <person name="Thakur S."/>
            <person name="Almeida R.N.D."/>
            <person name="Weir B.S."/>
            <person name="Guttman D.S."/>
        </authorList>
    </citation>
    <scope>NUCLEOTIDE SEQUENCE [LARGE SCALE GENOMIC DNA]</scope>
    <source>
        <strain evidence="1 2">ICMP 3946</strain>
    </source>
</reference>
<dbReference type="AlphaFoldDB" id="A0AB74A408"/>
<sequence length="63" mass="7084">MKPRLHIEVLPLKPEVLLDLVHHQLLNRPPRPIFGLPDDLPLGVGHLQRCTNLVGVEVVDLVL</sequence>
<organism evidence="1 2">
    <name type="scientific">Pseudomonas syringae pv. lapsa</name>
    <dbReference type="NCBI Taxonomy" id="199201"/>
    <lineage>
        <taxon>Bacteria</taxon>
        <taxon>Pseudomonadati</taxon>
        <taxon>Pseudomonadota</taxon>
        <taxon>Gammaproteobacteria</taxon>
        <taxon>Pseudomonadales</taxon>
        <taxon>Pseudomonadaceae</taxon>
        <taxon>Pseudomonas</taxon>
        <taxon>Pseudomonas syringae</taxon>
    </lineage>
</organism>
<protein>
    <submittedName>
        <fullName evidence="1">Uncharacterized protein</fullName>
    </submittedName>
</protein>
<proteinExistence type="predicted"/>
<gene>
    <name evidence="1" type="ORF">ALQ98_200031</name>
</gene>
<dbReference type="EMBL" id="RBNO01000076">
    <property type="protein sequence ID" value="RML24914.1"/>
    <property type="molecule type" value="Genomic_DNA"/>
</dbReference>
<dbReference type="Proteomes" id="UP000267978">
    <property type="component" value="Unassembled WGS sequence"/>
</dbReference>
<comment type="caution">
    <text evidence="1">The sequence shown here is derived from an EMBL/GenBank/DDBJ whole genome shotgun (WGS) entry which is preliminary data.</text>
</comment>
<evidence type="ECO:0000313" key="1">
    <source>
        <dbReference type="EMBL" id="RML24914.1"/>
    </source>
</evidence>